<dbReference type="PANTHER" id="PTHR33252:SF2">
    <property type="entry name" value="TRANSPOSASE IS4-LIKE DOMAIN-CONTAINING PROTEIN"/>
    <property type="match status" value="1"/>
</dbReference>
<dbReference type="Pfam" id="PF01609">
    <property type="entry name" value="DDE_Tnp_1"/>
    <property type="match status" value="1"/>
</dbReference>
<dbReference type="PANTHER" id="PTHR33252">
    <property type="entry name" value="THIRD ORF IN TRANSPOSON ISC1160"/>
    <property type="match status" value="1"/>
</dbReference>
<comment type="caution">
    <text evidence="2">The sequence shown here is derived from an EMBL/GenBank/DDBJ whole genome shotgun (WGS) entry which is preliminary data.</text>
</comment>
<feature type="non-terminal residue" evidence="2">
    <location>
        <position position="429"/>
    </location>
</feature>
<dbReference type="AlphaFoldDB" id="A0A0F9GL06"/>
<dbReference type="GO" id="GO:0004803">
    <property type="term" value="F:transposase activity"/>
    <property type="evidence" value="ECO:0007669"/>
    <property type="project" value="InterPro"/>
</dbReference>
<organism evidence="2">
    <name type="scientific">marine sediment metagenome</name>
    <dbReference type="NCBI Taxonomy" id="412755"/>
    <lineage>
        <taxon>unclassified sequences</taxon>
        <taxon>metagenomes</taxon>
        <taxon>ecological metagenomes</taxon>
    </lineage>
</organism>
<reference evidence="2" key="1">
    <citation type="journal article" date="2015" name="Nature">
        <title>Complex archaea that bridge the gap between prokaryotes and eukaryotes.</title>
        <authorList>
            <person name="Spang A."/>
            <person name="Saw J.H."/>
            <person name="Jorgensen S.L."/>
            <person name="Zaremba-Niedzwiedzka K."/>
            <person name="Martijn J."/>
            <person name="Lind A.E."/>
            <person name="van Eijk R."/>
            <person name="Schleper C."/>
            <person name="Guy L."/>
            <person name="Ettema T.J."/>
        </authorList>
    </citation>
    <scope>NUCLEOTIDE SEQUENCE</scope>
</reference>
<evidence type="ECO:0000259" key="1">
    <source>
        <dbReference type="Pfam" id="PF01609"/>
    </source>
</evidence>
<dbReference type="GO" id="GO:0006313">
    <property type="term" value="P:DNA transposition"/>
    <property type="evidence" value="ECO:0007669"/>
    <property type="project" value="InterPro"/>
</dbReference>
<dbReference type="EMBL" id="LAZR01028038">
    <property type="protein sequence ID" value="KKL63817.1"/>
    <property type="molecule type" value="Genomic_DNA"/>
</dbReference>
<sequence length="429" mass="50467">MKTYSRIDQFKLKDRFIQSIIPEFIKNIPQKVKNWCNAVPMEICLLLLMMTTITATSIQQATLLLSDAILADSNRALQRFAKKYIPEIPHPNRVRHTLKLWSPHQINSKYREVNFKMIRHMKKGKLFKQTHGKGKKGIAVAFDLTEKGYYGSKDQHTSFTKGRSPAKLCHSYLTIQMVCPGMRFILDQEPVYTDGKSLDVLMTKLLRRVKAKTGLKIATIYLDRGFYQVDVLKYLRHKFSGNVLMPVIRTSRVKTAIKEWYEQYGYTAGEMKLIIGPKNKSQQYILIFAPLSEEYRAKWRKKKKADPTAIHNDFLYFCLLKSPDQLLKEEYSYQEIFTILSEEYRRRWGIETGYRVYKDIWGKTSSQSYSLRYWLMWNAVMVYNLWILENLELIENGDKLIDNYSCCETPSLEEIEEGKKLRKSRKYPG</sequence>
<protein>
    <recommendedName>
        <fullName evidence="1">Transposase IS4-like domain-containing protein</fullName>
    </recommendedName>
</protein>
<accession>A0A0F9GL06</accession>
<gene>
    <name evidence="2" type="ORF">LCGC14_2171300</name>
</gene>
<name>A0A0F9GL06_9ZZZZ</name>
<dbReference type="InterPro" id="IPR002559">
    <property type="entry name" value="Transposase_11"/>
</dbReference>
<feature type="domain" description="Transposase IS4-like" evidence="1">
    <location>
        <begin position="165"/>
        <end position="385"/>
    </location>
</feature>
<evidence type="ECO:0000313" key="2">
    <source>
        <dbReference type="EMBL" id="KKL63817.1"/>
    </source>
</evidence>
<proteinExistence type="predicted"/>
<dbReference type="GO" id="GO:0003677">
    <property type="term" value="F:DNA binding"/>
    <property type="evidence" value="ECO:0007669"/>
    <property type="project" value="InterPro"/>
</dbReference>